<reference evidence="2" key="1">
    <citation type="submission" date="2018-09" db="EMBL/GenBank/DDBJ databases">
        <authorList>
            <person name="Livingstone P.G."/>
            <person name="Whitworth D.E."/>
        </authorList>
    </citation>
    <scope>NUCLEOTIDE SEQUENCE [LARGE SCALE GENOMIC DNA]</scope>
    <source>
        <strain evidence="2">AB047A</strain>
    </source>
</reference>
<dbReference type="InterPro" id="IPR011051">
    <property type="entry name" value="RmlC_Cupin_sf"/>
</dbReference>
<comment type="caution">
    <text evidence="1">The sequence shown here is derived from an EMBL/GenBank/DDBJ whole genome shotgun (WGS) entry which is preliminary data.</text>
</comment>
<dbReference type="InterPro" id="IPR014710">
    <property type="entry name" value="RmlC-like_jellyroll"/>
</dbReference>
<sequence>MRVYEEMGRLIQERWVKDNHDEEAFPELAARVLQEMAPYKGFDPMEPIEWLFSTRAFPRQLTARSDFGQPPITVFSDHRIVIDLYYWLDGTTEIHQHGFSGAFQVVKGGSIHGQYRWNERHRVNGRMAFGDLSLESLNELKEGDVQQILPGNRYIHSLFHLERPSVTCVVRTLHTPNAGVQYSYKKPFLAIDSTYEDVQTNRILQSLTFLGDSPRAVRKRLLSELIERSDIHTCYLLFKRLLEIYKEESALEEFWEVAIRRHGSLAEQLLPVFQERIRQSMLVSRRAQVKTEEHRYFLALLLNIDDAESLLGLVRQRYPHEDPRERVMRWVEELSKPTDGAGSGDTLGIPLDETALLIFRELLHGRSEAGVMGRLKEVYGADETEREAAGIAEMVSALRSSPVFRPLFAR</sequence>
<name>A0A3A8Q4T5_9BACT</name>
<accession>A0A3A8Q4T5</accession>
<gene>
    <name evidence="1" type="ORF">D7X96_28335</name>
</gene>
<dbReference type="Gene3D" id="2.60.120.10">
    <property type="entry name" value="Jelly Rolls"/>
    <property type="match status" value="1"/>
</dbReference>
<evidence type="ECO:0000313" key="2">
    <source>
        <dbReference type="Proteomes" id="UP000282656"/>
    </source>
</evidence>
<protein>
    <submittedName>
        <fullName evidence="1">Uncharacterized protein</fullName>
    </submittedName>
</protein>
<evidence type="ECO:0000313" key="1">
    <source>
        <dbReference type="EMBL" id="RKH63138.1"/>
    </source>
</evidence>
<dbReference type="SUPFAM" id="SSF51182">
    <property type="entry name" value="RmlC-like cupins"/>
    <property type="match status" value="1"/>
</dbReference>
<dbReference type="AlphaFoldDB" id="A0A3A8Q4T5"/>
<dbReference type="EMBL" id="RAWM01000101">
    <property type="protein sequence ID" value="RKH63138.1"/>
    <property type="molecule type" value="Genomic_DNA"/>
</dbReference>
<dbReference type="Proteomes" id="UP000282656">
    <property type="component" value="Unassembled WGS sequence"/>
</dbReference>
<keyword evidence="2" id="KW-1185">Reference proteome</keyword>
<proteinExistence type="predicted"/>
<organism evidence="1 2">
    <name type="scientific">Corallococcus interemptor</name>
    <dbReference type="NCBI Taxonomy" id="2316720"/>
    <lineage>
        <taxon>Bacteria</taxon>
        <taxon>Pseudomonadati</taxon>
        <taxon>Myxococcota</taxon>
        <taxon>Myxococcia</taxon>
        <taxon>Myxococcales</taxon>
        <taxon>Cystobacterineae</taxon>
        <taxon>Myxococcaceae</taxon>
        <taxon>Corallococcus</taxon>
    </lineage>
</organism>